<dbReference type="GO" id="GO:0051537">
    <property type="term" value="F:2 iron, 2 sulfur cluster binding"/>
    <property type="evidence" value="ECO:0007669"/>
    <property type="project" value="UniProtKB-KW"/>
</dbReference>
<dbReference type="HOGENOM" id="CLU_026244_1_2_1"/>
<keyword evidence="2" id="KW-0479">Metal-binding</keyword>
<keyword evidence="6" id="KW-1133">Transmembrane helix</keyword>
<dbReference type="SUPFAM" id="SSF50022">
    <property type="entry name" value="ISP domain"/>
    <property type="match status" value="1"/>
</dbReference>
<dbReference type="RefSeq" id="XP_007823682.2">
    <property type="nucleotide sequence ID" value="XM_007825491.2"/>
</dbReference>
<dbReference type="GO" id="GO:0016491">
    <property type="term" value="F:oxidoreductase activity"/>
    <property type="evidence" value="ECO:0007669"/>
    <property type="project" value="UniProtKB-KW"/>
</dbReference>
<dbReference type="CDD" id="cd03469">
    <property type="entry name" value="Rieske_RO_Alpha_N"/>
    <property type="match status" value="1"/>
</dbReference>
<keyword evidence="1" id="KW-0001">2Fe-2S</keyword>
<sequence length="397" mass="45234">MFQESIPFLTLSGTLYVLVVSLFFNVWLLIRKPPTTEQPSTKKSNSALALNLPKGWWSDPDRFQAERRAIFSQSWMCVSHRGRFRKVGDYIVYEVAGFRFFMILGKDMIVRSFHNVCRHRAFPVARKQSGSALVLGCRYHGWSYDTKGTLVKAPYFDNLPGFDKSQNSLFEIHTKEDGYGFLHINVSAREDVATTTPPEATRSGELGQIKLDSHLIDTMEFKGRFNWKVILNNQPRKSSTEVSTKDIMGTLLSQSPHSVGKMGFFPLTTVQTMSNGPFWYQLTYSPETSQQTAMRCDVYSSIASKDNEFEDATKISLMNELKQNIREFEKQHKQLTTSGYHSTGANDSHVNILRMVEGHLGQEKIRGCEIKPATVKQQFQSEAFTKADQSEFSLVRL</sequence>
<dbReference type="Proteomes" id="UP000002498">
    <property type="component" value="Unassembled WGS sequence"/>
</dbReference>
<dbReference type="GeneID" id="19261779"/>
<evidence type="ECO:0000256" key="5">
    <source>
        <dbReference type="ARBA" id="ARBA00023014"/>
    </source>
</evidence>
<protein>
    <submittedName>
        <fullName evidence="8">Iron-sulfur cluster-binding protein</fullName>
    </submittedName>
</protein>
<dbReference type="PRINTS" id="PR00090">
    <property type="entry name" value="RNGDIOXGNASE"/>
</dbReference>
<accession>E9F5E4</accession>
<keyword evidence="6" id="KW-0812">Transmembrane</keyword>
<dbReference type="InterPro" id="IPR017941">
    <property type="entry name" value="Rieske_2Fe-2S"/>
</dbReference>
<dbReference type="Gene3D" id="2.102.10.10">
    <property type="entry name" value="Rieske [2Fe-2S] iron-sulphur domain"/>
    <property type="match status" value="1"/>
</dbReference>
<dbReference type="KEGG" id="maj:MAA_07493"/>
<keyword evidence="9" id="KW-1185">Reference proteome</keyword>
<dbReference type="AlphaFoldDB" id="E9F5E4"/>
<dbReference type="PANTHER" id="PTHR43756">
    <property type="entry name" value="CHOLINE MONOOXYGENASE, CHLOROPLASTIC"/>
    <property type="match status" value="1"/>
</dbReference>
<comment type="caution">
    <text evidence="8">The sequence shown here is derived from an EMBL/GenBank/DDBJ whole genome shotgun (WGS) entry which is preliminary data.</text>
</comment>
<keyword evidence="5" id="KW-0411">Iron-sulfur</keyword>
<organism evidence="8 9">
    <name type="scientific">Metarhizium robertsii (strain ARSEF 23 / ATCC MYA-3075)</name>
    <name type="common">Metarhizium anisopliae (strain ARSEF 23)</name>
    <dbReference type="NCBI Taxonomy" id="655844"/>
    <lineage>
        <taxon>Eukaryota</taxon>
        <taxon>Fungi</taxon>
        <taxon>Dikarya</taxon>
        <taxon>Ascomycota</taxon>
        <taxon>Pezizomycotina</taxon>
        <taxon>Sordariomycetes</taxon>
        <taxon>Hypocreomycetidae</taxon>
        <taxon>Hypocreales</taxon>
        <taxon>Clavicipitaceae</taxon>
        <taxon>Metarhizium</taxon>
    </lineage>
</organism>
<reference evidence="8 9" key="2">
    <citation type="journal article" date="2014" name="Proc. Natl. Acad. Sci. U.S.A.">
        <title>Trajectory and genomic determinants of fungal-pathogen speciation and host adaptation.</title>
        <authorList>
            <person name="Hu X."/>
            <person name="Xiao G."/>
            <person name="Zheng P."/>
            <person name="Shang Y."/>
            <person name="Su Y."/>
            <person name="Zhang X."/>
            <person name="Liu X."/>
            <person name="Zhan S."/>
            <person name="St Leger R.J."/>
            <person name="Wang C."/>
        </authorList>
    </citation>
    <scope>GENOME REANNOTATION</scope>
    <source>
        <strain evidence="9">ARSEF 23 / ATCC MYA-3075</strain>
    </source>
</reference>
<dbReference type="InterPro" id="IPR001663">
    <property type="entry name" value="Rng_hydr_dOase-A"/>
</dbReference>
<keyword evidence="3" id="KW-0560">Oxidoreductase</keyword>
<evidence type="ECO:0000313" key="8">
    <source>
        <dbReference type="EMBL" id="EFY96947.2"/>
    </source>
</evidence>
<dbReference type="PANTHER" id="PTHR43756:SF6">
    <property type="entry name" value="CLUSTER-BINDING PROTEIN, PUTATIVE (AFU_ORTHOLOGUE AFUA_6G03920)-RELATED"/>
    <property type="match status" value="1"/>
</dbReference>
<name>E9F5E4_METRA</name>
<evidence type="ECO:0000256" key="4">
    <source>
        <dbReference type="ARBA" id="ARBA00023004"/>
    </source>
</evidence>
<keyword evidence="4" id="KW-0408">Iron</keyword>
<proteinExistence type="predicted"/>
<evidence type="ECO:0000259" key="7">
    <source>
        <dbReference type="PROSITE" id="PS51296"/>
    </source>
</evidence>
<dbReference type="EMBL" id="ADNJ02000014">
    <property type="protein sequence ID" value="EFY96947.2"/>
    <property type="molecule type" value="Genomic_DNA"/>
</dbReference>
<evidence type="ECO:0000256" key="3">
    <source>
        <dbReference type="ARBA" id="ARBA00023002"/>
    </source>
</evidence>
<dbReference type="GO" id="GO:0046872">
    <property type="term" value="F:metal ion binding"/>
    <property type="evidence" value="ECO:0007669"/>
    <property type="project" value="UniProtKB-KW"/>
</dbReference>
<keyword evidence="6" id="KW-0472">Membrane</keyword>
<evidence type="ECO:0000313" key="9">
    <source>
        <dbReference type="Proteomes" id="UP000002498"/>
    </source>
</evidence>
<feature type="domain" description="Rieske" evidence="7">
    <location>
        <begin position="75"/>
        <end position="162"/>
    </location>
</feature>
<evidence type="ECO:0000256" key="2">
    <source>
        <dbReference type="ARBA" id="ARBA00022723"/>
    </source>
</evidence>
<dbReference type="OrthoDB" id="426882at2759"/>
<dbReference type="InterPro" id="IPR036922">
    <property type="entry name" value="Rieske_2Fe-2S_sf"/>
</dbReference>
<evidence type="ECO:0000256" key="1">
    <source>
        <dbReference type="ARBA" id="ARBA00022714"/>
    </source>
</evidence>
<feature type="transmembrane region" description="Helical" evidence="6">
    <location>
        <begin position="6"/>
        <end position="30"/>
    </location>
</feature>
<evidence type="ECO:0000256" key="6">
    <source>
        <dbReference type="SAM" id="Phobius"/>
    </source>
</evidence>
<dbReference type="Pfam" id="PF00355">
    <property type="entry name" value="Rieske"/>
    <property type="match status" value="1"/>
</dbReference>
<dbReference type="PROSITE" id="PS51296">
    <property type="entry name" value="RIESKE"/>
    <property type="match status" value="1"/>
</dbReference>
<reference evidence="8 9" key="1">
    <citation type="journal article" date="2011" name="PLoS Genet.">
        <title>Genome sequencing and comparative transcriptomics of the model entomopathogenic fungi Metarhizium anisopliae and M. acridum.</title>
        <authorList>
            <person name="Gao Q."/>
            <person name="Jin K."/>
            <person name="Ying S.H."/>
            <person name="Zhang Y."/>
            <person name="Xiao G."/>
            <person name="Shang Y."/>
            <person name="Duan Z."/>
            <person name="Hu X."/>
            <person name="Xie X.Q."/>
            <person name="Zhou G."/>
            <person name="Peng G."/>
            <person name="Luo Z."/>
            <person name="Huang W."/>
            <person name="Wang B."/>
            <person name="Fang W."/>
            <person name="Wang S."/>
            <person name="Zhong Y."/>
            <person name="Ma L.J."/>
            <person name="St Leger R.J."/>
            <person name="Zhao G.P."/>
            <person name="Pei Y."/>
            <person name="Feng M.G."/>
            <person name="Xia Y."/>
            <person name="Wang C."/>
        </authorList>
    </citation>
    <scope>NUCLEOTIDE SEQUENCE [LARGE SCALE GENOMIC DNA]</scope>
    <source>
        <strain evidence="9">ARSEF 23 / ATCC MYA-3075</strain>
    </source>
</reference>
<gene>
    <name evidence="8" type="ORF">MAA_07493</name>
</gene>